<evidence type="ECO:0000313" key="2">
    <source>
        <dbReference type="EMBL" id="OQE09022.1"/>
    </source>
</evidence>
<protein>
    <submittedName>
        <fullName evidence="2">Uncharacterized protein</fullName>
    </submittedName>
</protein>
<reference evidence="3" key="1">
    <citation type="journal article" date="2017" name="Nat. Microbiol.">
        <title>Global analysis of biosynthetic gene clusters reveals vast potential of secondary metabolite production in Penicillium species.</title>
        <authorList>
            <person name="Nielsen J.C."/>
            <person name="Grijseels S."/>
            <person name="Prigent S."/>
            <person name="Ji B."/>
            <person name="Dainat J."/>
            <person name="Nielsen K.F."/>
            <person name="Frisvad J.C."/>
            <person name="Workman M."/>
            <person name="Nielsen J."/>
        </authorList>
    </citation>
    <scope>NUCLEOTIDE SEQUENCE [LARGE SCALE GENOMIC DNA]</scope>
    <source>
        <strain evidence="3">IBT 29486</strain>
    </source>
</reference>
<evidence type="ECO:0000313" key="3">
    <source>
        <dbReference type="Proteomes" id="UP000191518"/>
    </source>
</evidence>
<accession>A0A1V6S4P4</accession>
<evidence type="ECO:0000256" key="1">
    <source>
        <dbReference type="SAM" id="MobiDB-lite"/>
    </source>
</evidence>
<dbReference type="Pfam" id="PF04402">
    <property type="entry name" value="SIMPL"/>
    <property type="match status" value="1"/>
</dbReference>
<keyword evidence="3" id="KW-1185">Reference proteome</keyword>
<dbReference type="Gene3D" id="3.30.70.2970">
    <property type="entry name" value="Protein of unknown function (DUF541), domain 2"/>
    <property type="match status" value="1"/>
</dbReference>
<proteinExistence type="predicted"/>
<dbReference type="Gene3D" id="3.30.110.170">
    <property type="entry name" value="Protein of unknown function (DUF541), domain 1"/>
    <property type="match status" value="1"/>
</dbReference>
<dbReference type="AlphaFoldDB" id="A0A1V6S4P4"/>
<name>A0A1V6S4P4_9EURO</name>
<sequence>MSSLNITVRGHSALCRFPERAVVYLTIESSSESEETVSNEVSSTCNDLRELLESLCSNEEDESGTSNAGPVSTFSSSPILTTSKNANTSDAKGNRPRVYKAITSIYAIFCDFHELYKFIMKVDEYPNARMNNINWYLTEISKNEIGAESRMEAILDAVTKAKQYAQSVGYDDVAPLDIREIEGEGMNAARYPQRPPTRHASGINLTPQDIVLNSCVEVTFLCLCDLGSTDQTRTIADS</sequence>
<dbReference type="Proteomes" id="UP000191518">
    <property type="component" value="Unassembled WGS sequence"/>
</dbReference>
<dbReference type="InterPro" id="IPR007497">
    <property type="entry name" value="SIMPL/DUF541"/>
</dbReference>
<feature type="compositionally biased region" description="Polar residues" evidence="1">
    <location>
        <begin position="64"/>
        <end position="91"/>
    </location>
</feature>
<comment type="caution">
    <text evidence="2">The sequence shown here is derived from an EMBL/GenBank/DDBJ whole genome shotgun (WGS) entry which is preliminary data.</text>
</comment>
<dbReference type="OrthoDB" id="3335918at2759"/>
<feature type="region of interest" description="Disordered" evidence="1">
    <location>
        <begin position="59"/>
        <end position="93"/>
    </location>
</feature>
<dbReference type="EMBL" id="MDYP01000007">
    <property type="protein sequence ID" value="OQE09022.1"/>
    <property type="molecule type" value="Genomic_DNA"/>
</dbReference>
<gene>
    <name evidence="2" type="ORF">PENVUL_c007G03832</name>
</gene>
<organism evidence="2 3">
    <name type="scientific">Penicillium vulpinum</name>
    <dbReference type="NCBI Taxonomy" id="29845"/>
    <lineage>
        <taxon>Eukaryota</taxon>
        <taxon>Fungi</taxon>
        <taxon>Dikarya</taxon>
        <taxon>Ascomycota</taxon>
        <taxon>Pezizomycotina</taxon>
        <taxon>Eurotiomycetes</taxon>
        <taxon>Eurotiomycetidae</taxon>
        <taxon>Eurotiales</taxon>
        <taxon>Aspergillaceae</taxon>
        <taxon>Penicillium</taxon>
    </lineage>
</organism>